<dbReference type="OrthoDB" id="7427399at2"/>
<proteinExistence type="predicted"/>
<evidence type="ECO:0000313" key="2">
    <source>
        <dbReference type="Proteomes" id="UP000439780"/>
    </source>
</evidence>
<dbReference type="Proteomes" id="UP000439780">
    <property type="component" value="Unassembled WGS sequence"/>
</dbReference>
<name>A0A845AEF5_9SPHN</name>
<dbReference type="EMBL" id="WTYA01000001">
    <property type="protein sequence ID" value="MXP27603.1"/>
    <property type="molecule type" value="Genomic_DNA"/>
</dbReference>
<gene>
    <name evidence="1" type="ORF">GRI58_02045</name>
</gene>
<evidence type="ECO:0000313" key="1">
    <source>
        <dbReference type="EMBL" id="MXP27603.1"/>
    </source>
</evidence>
<accession>A0A845AEF5</accession>
<dbReference type="AlphaFoldDB" id="A0A845AEF5"/>
<sequence length="133" mass="13522">MEARATRRAGGTEIRPAIFVTTGIDNAGLPLDFAARGYVQAGYVGGSYATAFADGSLVAERTLAQRGDTRLNAGAGTRAGIQKGAKRLDVGPSASLSLSIGPVPARVALDYRLRVLGDAEPASGAALTLSTGF</sequence>
<organism evidence="1 2">
    <name type="scientific">Qipengyuania algicida</name>
    <dbReference type="NCBI Taxonomy" id="1836209"/>
    <lineage>
        <taxon>Bacteria</taxon>
        <taxon>Pseudomonadati</taxon>
        <taxon>Pseudomonadota</taxon>
        <taxon>Alphaproteobacteria</taxon>
        <taxon>Sphingomonadales</taxon>
        <taxon>Erythrobacteraceae</taxon>
        <taxon>Qipengyuania</taxon>
    </lineage>
</organism>
<keyword evidence="2" id="KW-1185">Reference proteome</keyword>
<reference evidence="1 2" key="1">
    <citation type="submission" date="2019-12" db="EMBL/GenBank/DDBJ databases">
        <title>Genomic-based taxomic classification of the family Erythrobacteraceae.</title>
        <authorList>
            <person name="Xu L."/>
        </authorList>
    </citation>
    <scope>NUCLEOTIDE SEQUENCE [LARGE SCALE GENOMIC DNA]</scope>
    <source>
        <strain evidence="1 2">KEMB 9005-328</strain>
    </source>
</reference>
<comment type="caution">
    <text evidence="1">The sequence shown here is derived from an EMBL/GenBank/DDBJ whole genome shotgun (WGS) entry which is preliminary data.</text>
</comment>
<protein>
    <submittedName>
        <fullName evidence="1">Uncharacterized protein</fullName>
    </submittedName>
</protein>